<name>A0A1H7NKE6_9GAMM</name>
<feature type="region of interest" description="Disordered" evidence="1">
    <location>
        <begin position="72"/>
        <end position="101"/>
    </location>
</feature>
<evidence type="ECO:0000313" key="3">
    <source>
        <dbReference type="Proteomes" id="UP000199256"/>
    </source>
</evidence>
<feature type="compositionally biased region" description="Low complexity" evidence="1">
    <location>
        <begin position="78"/>
        <end position="92"/>
    </location>
</feature>
<organism evidence="2 3">
    <name type="scientific">Ectothiorhodospira marina</name>
    <dbReference type="NCBI Taxonomy" id="1396821"/>
    <lineage>
        <taxon>Bacteria</taxon>
        <taxon>Pseudomonadati</taxon>
        <taxon>Pseudomonadota</taxon>
        <taxon>Gammaproteobacteria</taxon>
        <taxon>Chromatiales</taxon>
        <taxon>Ectothiorhodospiraceae</taxon>
        <taxon>Ectothiorhodospira</taxon>
    </lineage>
</organism>
<gene>
    <name evidence="2" type="ORF">SAMN05444515_11213</name>
</gene>
<accession>A0A1H7NKE6</accession>
<dbReference type="AlphaFoldDB" id="A0A1H7NKE6"/>
<dbReference type="RefSeq" id="WP_090254207.1">
    <property type="nucleotide sequence ID" value="NZ_FOAA01000012.1"/>
</dbReference>
<protein>
    <submittedName>
        <fullName evidence="2">Uncharacterized protein</fullName>
    </submittedName>
</protein>
<dbReference type="OrthoDB" id="5784678at2"/>
<sequence length="101" mass="11522">MSESLQLSGELVQKLQDILVEHDERCHDPLVTVQYMSAISGYLLGCQPIPAAKREEFLEQLAAFMRHVHDDVERQQREQQAAPVQQEPPQEAFGVWRPGDP</sequence>
<evidence type="ECO:0000313" key="2">
    <source>
        <dbReference type="EMBL" id="SEL23811.1"/>
    </source>
</evidence>
<dbReference type="Proteomes" id="UP000199256">
    <property type="component" value="Unassembled WGS sequence"/>
</dbReference>
<evidence type="ECO:0000256" key="1">
    <source>
        <dbReference type="SAM" id="MobiDB-lite"/>
    </source>
</evidence>
<reference evidence="3" key="1">
    <citation type="submission" date="2016-10" db="EMBL/GenBank/DDBJ databases">
        <authorList>
            <person name="Varghese N."/>
            <person name="Submissions S."/>
        </authorList>
    </citation>
    <scope>NUCLEOTIDE SEQUENCE [LARGE SCALE GENOMIC DNA]</scope>
    <source>
        <strain evidence="3">DSM 241</strain>
    </source>
</reference>
<dbReference type="EMBL" id="FOAA01000012">
    <property type="protein sequence ID" value="SEL23811.1"/>
    <property type="molecule type" value="Genomic_DNA"/>
</dbReference>
<proteinExistence type="predicted"/>
<keyword evidence="3" id="KW-1185">Reference proteome</keyword>